<comment type="caution">
    <text evidence="2">The sequence shown here is derived from an EMBL/GenBank/DDBJ whole genome shotgun (WGS) entry which is preliminary data.</text>
</comment>
<evidence type="ECO:0008006" key="4">
    <source>
        <dbReference type="Google" id="ProtNLM"/>
    </source>
</evidence>
<evidence type="ECO:0000313" key="2">
    <source>
        <dbReference type="EMBL" id="MBD3324412.1"/>
    </source>
</evidence>
<accession>A0A9D5JUZ8</accession>
<dbReference type="Proteomes" id="UP000649604">
    <property type="component" value="Unassembled WGS sequence"/>
</dbReference>
<keyword evidence="1" id="KW-1133">Transmembrane helix</keyword>
<feature type="transmembrane region" description="Helical" evidence="1">
    <location>
        <begin position="13"/>
        <end position="35"/>
    </location>
</feature>
<evidence type="ECO:0000256" key="1">
    <source>
        <dbReference type="SAM" id="Phobius"/>
    </source>
</evidence>
<dbReference type="Pfam" id="PF07963">
    <property type="entry name" value="N_methyl"/>
    <property type="match status" value="1"/>
</dbReference>
<dbReference type="AlphaFoldDB" id="A0A9D5JUZ8"/>
<evidence type="ECO:0000313" key="3">
    <source>
        <dbReference type="Proteomes" id="UP000649604"/>
    </source>
</evidence>
<organism evidence="2 3">
    <name type="scientific">candidate division KSB3 bacterium</name>
    <dbReference type="NCBI Taxonomy" id="2044937"/>
    <lineage>
        <taxon>Bacteria</taxon>
        <taxon>candidate division KSB3</taxon>
    </lineage>
</organism>
<reference evidence="2" key="1">
    <citation type="submission" date="2019-11" db="EMBL/GenBank/DDBJ databases">
        <title>Microbial mats filling the niche in hypersaline microbial mats.</title>
        <authorList>
            <person name="Wong H.L."/>
            <person name="Macleod F.I."/>
            <person name="White R.A. III"/>
            <person name="Burns B.P."/>
        </authorList>
    </citation>
    <scope>NUCLEOTIDE SEQUENCE</scope>
    <source>
        <strain evidence="2">Rbin_158</strain>
    </source>
</reference>
<gene>
    <name evidence="2" type="ORF">GF339_07485</name>
</gene>
<keyword evidence="1" id="KW-0472">Membrane</keyword>
<sequence>MKTQEKGITLVELLVAVVILLIGIVPMVRVLIFALETGNRARKITVATNLARDMAEEIRMQAFSEEFVRAVNQCDLIGTNPVYPYSDTNPQCFGRESGEDPAQTTSQGGRIKVFDDVDDYDDWCRGDCSNTADDLSDDTYLETYDGYQYDGTQGYPPYLGYTRRVRIHNLELSNRHIKQFTRDPFPGYTSEVNDKLIRRYRLDEDAGFNNWSSLTDDTSGNHMQGLTPFKRIEVTVTFHGPGVQGVEIQDVSYAVMPVF</sequence>
<dbReference type="EMBL" id="WJJP01000233">
    <property type="protein sequence ID" value="MBD3324412.1"/>
    <property type="molecule type" value="Genomic_DNA"/>
</dbReference>
<name>A0A9D5JUZ8_9BACT</name>
<dbReference type="InterPro" id="IPR012902">
    <property type="entry name" value="N_methyl_site"/>
</dbReference>
<proteinExistence type="predicted"/>
<keyword evidence="1" id="KW-0812">Transmembrane</keyword>
<protein>
    <recommendedName>
        <fullName evidence="4">Prepilin-type N-terminal cleavage/methylation domain-containing protein</fullName>
    </recommendedName>
</protein>